<evidence type="ECO:0000313" key="5">
    <source>
        <dbReference type="Proteomes" id="UP001429601"/>
    </source>
</evidence>
<keyword evidence="1" id="KW-0732">Signal</keyword>
<evidence type="ECO:0000259" key="3">
    <source>
        <dbReference type="Pfam" id="PF11954"/>
    </source>
</evidence>
<dbReference type="Pfam" id="PF00144">
    <property type="entry name" value="Beta-lactamase"/>
    <property type="match status" value="1"/>
</dbReference>
<keyword evidence="5" id="KW-1185">Reference proteome</keyword>
<keyword evidence="4" id="KW-0378">Hydrolase</keyword>
<dbReference type="GO" id="GO:0016787">
    <property type="term" value="F:hydrolase activity"/>
    <property type="evidence" value="ECO:0007669"/>
    <property type="project" value="UniProtKB-KW"/>
</dbReference>
<name>A0ABX0Q7L9_9GAMM</name>
<dbReference type="InterPro" id="IPR050491">
    <property type="entry name" value="AmpC-like"/>
</dbReference>
<protein>
    <submittedName>
        <fullName evidence="4">Serine hydrolase</fullName>
    </submittedName>
</protein>
<evidence type="ECO:0000256" key="1">
    <source>
        <dbReference type="SAM" id="SignalP"/>
    </source>
</evidence>
<accession>A0ABX0Q7L9</accession>
<dbReference type="PANTHER" id="PTHR46825">
    <property type="entry name" value="D-ALANYL-D-ALANINE-CARBOXYPEPTIDASE/ENDOPEPTIDASE AMPH"/>
    <property type="match status" value="1"/>
</dbReference>
<dbReference type="Gene3D" id="3.40.710.10">
    <property type="entry name" value="DD-peptidase/beta-lactamase superfamily"/>
    <property type="match status" value="1"/>
</dbReference>
<dbReference type="PANTHER" id="PTHR46825:SF15">
    <property type="entry name" value="BETA-LACTAMASE-RELATED DOMAIN-CONTAINING PROTEIN"/>
    <property type="match status" value="1"/>
</dbReference>
<dbReference type="EMBL" id="JAAQQR010000005">
    <property type="protein sequence ID" value="NID05642.1"/>
    <property type="molecule type" value="Genomic_DNA"/>
</dbReference>
<comment type="caution">
    <text evidence="4">The sequence shown here is derived from an EMBL/GenBank/DDBJ whole genome shotgun (WGS) entry which is preliminary data.</text>
</comment>
<reference evidence="4 5" key="1">
    <citation type="journal article" date="2011" name="Curr. Microbiol.">
        <title>Luteibacter jiangsuensis sp. nov.: a methamidophos-degrading bacterium isolated from a methamidophos-manufacturing factory.</title>
        <authorList>
            <person name="Wang L."/>
            <person name="Wang G.L."/>
            <person name="Li S.P."/>
            <person name="Jiang J.D."/>
        </authorList>
    </citation>
    <scope>NUCLEOTIDE SEQUENCE [LARGE SCALE GENOMIC DNA]</scope>
    <source>
        <strain evidence="4 5">CGMCC 1.10133</strain>
    </source>
</reference>
<dbReference type="InterPro" id="IPR001466">
    <property type="entry name" value="Beta-lactam-related"/>
</dbReference>
<dbReference type="InterPro" id="IPR012338">
    <property type="entry name" value="Beta-lactam/transpept-like"/>
</dbReference>
<feature type="domain" description="Beta-lactamase-related" evidence="2">
    <location>
        <begin position="54"/>
        <end position="386"/>
    </location>
</feature>
<evidence type="ECO:0000259" key="2">
    <source>
        <dbReference type="Pfam" id="PF00144"/>
    </source>
</evidence>
<dbReference type="Gene3D" id="2.40.128.600">
    <property type="match status" value="1"/>
</dbReference>
<feature type="chain" id="PRO_5045696398" evidence="1">
    <location>
        <begin position="34"/>
        <end position="547"/>
    </location>
</feature>
<feature type="signal peptide" evidence="1">
    <location>
        <begin position="1"/>
        <end position="33"/>
    </location>
</feature>
<evidence type="ECO:0000313" key="4">
    <source>
        <dbReference type="EMBL" id="NID05642.1"/>
    </source>
</evidence>
<dbReference type="RefSeq" id="WP_167126629.1">
    <property type="nucleotide sequence ID" value="NZ_JAAQQR010000005.1"/>
</dbReference>
<dbReference type="InterPro" id="IPR021860">
    <property type="entry name" value="Peptidase_S12_Pab87-rel_C"/>
</dbReference>
<gene>
    <name evidence="4" type="ORF">HBF26_12145</name>
</gene>
<dbReference type="SUPFAM" id="SSF56601">
    <property type="entry name" value="beta-lactamase/transpeptidase-like"/>
    <property type="match status" value="1"/>
</dbReference>
<sequence>MFRQPVSGAIRPLHALALGGALCAAFAMAPALAHEKAPAATVLQRNATPLDDYAARAMRTFDTPGVAIVVVEGDRIATHTYGVRTLGAAGKVGPHTLFPIGSNTKAFTAAALAILVDDGKLAWDDRVADHVAGFRMYDGFASQMTITDLLVHNSGLGKGQGDLMLFPSTDRTRAELTRSMRFLKPEHAFRASYDYDNVLYVVAGQLVQDVTGQTWEAMLRRRILEPLGMRDTQTDVDSPVTDQVGLHGKNSTPIRGVGPTAVLKTVLSGTTFSPAGGLRSSAADMGLWLRALLRDGVVDDRRRVFSADAAKALMTPHTVIDEPAPTGPLALAHPQFNAYALGLEVSEYRGHKVITHLGGVLGAYSVTMLIPEKKVAFAVMVNAEDAGTLFSLREHLLDTYLGLDSPDWIGAYKQFLDDSHAEAAAALKKREAETHPERGPSLAVDRYLGVYRDPWYGTATLSRDPKKPGELRIRFDRTPGLEGRLVHVQYDTFRTVWDMPDVENAYVTFALTPEGGIERMTMAPVSPTADFSWDYRDLLFTPAAKTR</sequence>
<proteinExistence type="predicted"/>
<dbReference type="Proteomes" id="UP001429601">
    <property type="component" value="Unassembled WGS sequence"/>
</dbReference>
<organism evidence="4 5">
    <name type="scientific">Luteibacter jiangsuensis</name>
    <dbReference type="NCBI Taxonomy" id="637577"/>
    <lineage>
        <taxon>Bacteria</taxon>
        <taxon>Pseudomonadati</taxon>
        <taxon>Pseudomonadota</taxon>
        <taxon>Gammaproteobacteria</taxon>
        <taxon>Lysobacterales</taxon>
        <taxon>Rhodanobacteraceae</taxon>
        <taxon>Luteibacter</taxon>
    </lineage>
</organism>
<feature type="domain" description="Peptidase S12 Pab87-related C-terminal" evidence="3">
    <location>
        <begin position="438"/>
        <end position="541"/>
    </location>
</feature>
<dbReference type="Pfam" id="PF11954">
    <property type="entry name" value="DUF3471"/>
    <property type="match status" value="1"/>
</dbReference>